<dbReference type="Proteomes" id="UP000031668">
    <property type="component" value="Unassembled WGS sequence"/>
</dbReference>
<accession>A0A0C2J817</accession>
<dbReference type="EMBL" id="JWZT01003925">
    <property type="protein sequence ID" value="KII65258.1"/>
    <property type="molecule type" value="Genomic_DNA"/>
</dbReference>
<gene>
    <name evidence="1" type="ORF">RF11_15748</name>
</gene>
<evidence type="ECO:0000313" key="1">
    <source>
        <dbReference type="EMBL" id="KII65258.1"/>
    </source>
</evidence>
<evidence type="ECO:0000313" key="2">
    <source>
        <dbReference type="Proteomes" id="UP000031668"/>
    </source>
</evidence>
<comment type="caution">
    <text evidence="1">The sequence shown here is derived from an EMBL/GenBank/DDBJ whole genome shotgun (WGS) entry which is preliminary data.</text>
</comment>
<protein>
    <submittedName>
        <fullName evidence="1">Uncharacterized protein</fullName>
    </submittedName>
</protein>
<organism evidence="1 2">
    <name type="scientific">Thelohanellus kitauei</name>
    <name type="common">Myxosporean</name>
    <dbReference type="NCBI Taxonomy" id="669202"/>
    <lineage>
        <taxon>Eukaryota</taxon>
        <taxon>Metazoa</taxon>
        <taxon>Cnidaria</taxon>
        <taxon>Myxozoa</taxon>
        <taxon>Myxosporea</taxon>
        <taxon>Bivalvulida</taxon>
        <taxon>Platysporina</taxon>
        <taxon>Myxobolidae</taxon>
        <taxon>Thelohanellus</taxon>
    </lineage>
</organism>
<proteinExistence type="predicted"/>
<name>A0A0C2J817_THEKT</name>
<sequence>MKQNHNGNTTGIEYAKKKAFSNINELVYLLIRTHEYTRKGSLGDIFPLLINVVESELPKRNEISRFILKFIVDAPCRLKIFRKKESFQTQQLKKNPLVKLIEGNKAIREEEPRSVASIQDH</sequence>
<dbReference type="AlphaFoldDB" id="A0A0C2J817"/>
<keyword evidence="2" id="KW-1185">Reference proteome</keyword>
<reference evidence="1 2" key="1">
    <citation type="journal article" date="2014" name="Genome Biol. Evol.">
        <title>The genome of the myxosporean Thelohanellus kitauei shows adaptations to nutrient acquisition within its fish host.</title>
        <authorList>
            <person name="Yang Y."/>
            <person name="Xiong J."/>
            <person name="Zhou Z."/>
            <person name="Huo F."/>
            <person name="Miao W."/>
            <person name="Ran C."/>
            <person name="Liu Y."/>
            <person name="Zhang J."/>
            <person name="Feng J."/>
            <person name="Wang M."/>
            <person name="Wang M."/>
            <person name="Wang L."/>
            <person name="Yao B."/>
        </authorList>
    </citation>
    <scope>NUCLEOTIDE SEQUENCE [LARGE SCALE GENOMIC DNA]</scope>
    <source>
        <strain evidence="1">Wuqing</strain>
    </source>
</reference>